<feature type="compositionally biased region" description="Pro residues" evidence="1">
    <location>
        <begin position="553"/>
        <end position="563"/>
    </location>
</feature>
<organism evidence="2 3">
    <name type="scientific">Stichopus japonicus</name>
    <name type="common">Sea cucumber</name>
    <dbReference type="NCBI Taxonomy" id="307972"/>
    <lineage>
        <taxon>Eukaryota</taxon>
        <taxon>Metazoa</taxon>
        <taxon>Echinodermata</taxon>
        <taxon>Eleutherozoa</taxon>
        <taxon>Echinozoa</taxon>
        <taxon>Holothuroidea</taxon>
        <taxon>Aspidochirotacea</taxon>
        <taxon>Aspidochirotida</taxon>
        <taxon>Stichopodidae</taxon>
        <taxon>Apostichopus</taxon>
    </lineage>
</organism>
<evidence type="ECO:0000256" key="1">
    <source>
        <dbReference type="SAM" id="MobiDB-lite"/>
    </source>
</evidence>
<protein>
    <submittedName>
        <fullName evidence="2">Uncharacterized protein</fullName>
    </submittedName>
</protein>
<feature type="compositionally biased region" description="Basic and acidic residues" evidence="1">
    <location>
        <begin position="106"/>
        <end position="118"/>
    </location>
</feature>
<gene>
    <name evidence="2" type="ORF">BSL78_20630</name>
</gene>
<feature type="compositionally biased region" description="Basic residues" evidence="1">
    <location>
        <begin position="199"/>
        <end position="208"/>
    </location>
</feature>
<comment type="caution">
    <text evidence="2">The sequence shown here is derived from an EMBL/GenBank/DDBJ whole genome shotgun (WGS) entry which is preliminary data.</text>
</comment>
<keyword evidence="3" id="KW-1185">Reference proteome</keyword>
<feature type="region of interest" description="Disordered" evidence="1">
    <location>
        <begin position="675"/>
        <end position="736"/>
    </location>
</feature>
<feature type="compositionally biased region" description="Basic residues" evidence="1">
    <location>
        <begin position="82"/>
        <end position="91"/>
    </location>
</feature>
<accession>A0A2G8K3C3</accession>
<dbReference type="AlphaFoldDB" id="A0A2G8K3C3"/>
<feature type="region of interest" description="Disordered" evidence="1">
    <location>
        <begin position="80"/>
        <end position="251"/>
    </location>
</feature>
<feature type="compositionally biased region" description="Basic and acidic residues" evidence="1">
    <location>
        <begin position="143"/>
        <end position="158"/>
    </location>
</feature>
<sequence length="736" mass="83304">MMARGKAASTDIIREALMPLPQSWRNKQKKRNILMIHMMARGKATSTDIIREALMPLPQPWRSKQKKCNILMIHMMVWSKRESRKHRHHKRSTDATATTLEEQAEEMQHSHDKYDGKRESRKHRHHKRSTDATATTLEEQAEEMQHSHDTYDGVGGKRESRKHRHHKRSTDATATTMERQAEEMQHSHDKYDGVGGKRESRKHRHHKRSTDATAITFEGQAEEMQQSHDKYDGVGGKKKSRKHKHHKKSTDATATIFEGQAVYMQPSPESLEDFTVKEDSHKHKHHKIYTDATATPIEEEAEELTAHDSFEGFDVIYSPDAITIDTAPYPFINNTSYTSTNKAVQLQTPTNTPSIKASLVPSSVAPNKTDALKWRKNTTPKVETGPIKPAYTTNLEEKEVVNYQFDDITNILTATEEKPSTKPGKALIEEVAKEVQSYFNHPSIDATAGVTSREDPYQPQHAPSDDRQQRQRETDRIINKYCANSFKESQVYTPRSLKAPAKIIEEEIIPIANCSVGRFGRIIYTPLNVEFASDLTPSLPDSNYNNTESTPLTPCPPKTPHPPTVGTRQPRPPTARPRPPTARPHPPMAKPCPPAAKPRPPTAKPRPPTAKTRPPTAKARPLSSRAQLRPPSIRILLEPQRSAYKEIGGVEWKTEESSQFPEINQTGILSSAEQVCRRPPSTRHSEDEPSNNTFMPQPPVGPHCLDSREYRARRRAQRNQNVGPGGRVRTTKGHRL</sequence>
<reference evidence="2 3" key="1">
    <citation type="journal article" date="2017" name="PLoS Biol.">
        <title>The sea cucumber genome provides insights into morphological evolution and visceral regeneration.</title>
        <authorList>
            <person name="Zhang X."/>
            <person name="Sun L."/>
            <person name="Yuan J."/>
            <person name="Sun Y."/>
            <person name="Gao Y."/>
            <person name="Zhang L."/>
            <person name="Li S."/>
            <person name="Dai H."/>
            <person name="Hamel J.F."/>
            <person name="Liu C."/>
            <person name="Yu Y."/>
            <person name="Liu S."/>
            <person name="Lin W."/>
            <person name="Guo K."/>
            <person name="Jin S."/>
            <person name="Xu P."/>
            <person name="Storey K.B."/>
            <person name="Huan P."/>
            <person name="Zhang T."/>
            <person name="Zhou Y."/>
            <person name="Zhang J."/>
            <person name="Lin C."/>
            <person name="Li X."/>
            <person name="Xing L."/>
            <person name="Huo D."/>
            <person name="Sun M."/>
            <person name="Wang L."/>
            <person name="Mercier A."/>
            <person name="Li F."/>
            <person name="Yang H."/>
            <person name="Xiang J."/>
        </authorList>
    </citation>
    <scope>NUCLEOTIDE SEQUENCE [LARGE SCALE GENOMIC DNA]</scope>
    <source>
        <strain evidence="2">Shaxun</strain>
        <tissue evidence="2">Muscle</tissue>
    </source>
</reference>
<dbReference type="EMBL" id="MRZV01000928">
    <property type="protein sequence ID" value="PIK42501.1"/>
    <property type="molecule type" value="Genomic_DNA"/>
</dbReference>
<feature type="region of interest" description="Disordered" evidence="1">
    <location>
        <begin position="536"/>
        <end position="633"/>
    </location>
</feature>
<feature type="compositionally biased region" description="Basic and acidic residues" evidence="1">
    <location>
        <begin position="463"/>
        <end position="472"/>
    </location>
</feature>
<feature type="compositionally biased region" description="Pro residues" evidence="1">
    <location>
        <begin position="570"/>
        <end position="608"/>
    </location>
</feature>
<evidence type="ECO:0000313" key="3">
    <source>
        <dbReference type="Proteomes" id="UP000230750"/>
    </source>
</evidence>
<feature type="compositionally biased region" description="Low complexity" evidence="1">
    <location>
        <begin position="609"/>
        <end position="621"/>
    </location>
</feature>
<feature type="compositionally biased region" description="Basic residues" evidence="1">
    <location>
        <begin position="119"/>
        <end position="128"/>
    </location>
</feature>
<name>A0A2G8K3C3_STIJA</name>
<feature type="region of interest" description="Disordered" evidence="1">
    <location>
        <begin position="446"/>
        <end position="472"/>
    </location>
</feature>
<proteinExistence type="predicted"/>
<feature type="compositionally biased region" description="Basic and acidic residues" evidence="1">
    <location>
        <begin position="179"/>
        <end position="198"/>
    </location>
</feature>
<feature type="compositionally biased region" description="Polar residues" evidence="1">
    <location>
        <begin position="536"/>
        <end position="549"/>
    </location>
</feature>
<feature type="compositionally biased region" description="Basic residues" evidence="1">
    <location>
        <begin position="159"/>
        <end position="168"/>
    </location>
</feature>
<dbReference type="Proteomes" id="UP000230750">
    <property type="component" value="Unassembled WGS sequence"/>
</dbReference>
<feature type="compositionally biased region" description="Basic residues" evidence="1">
    <location>
        <begin position="236"/>
        <end position="248"/>
    </location>
</feature>
<evidence type="ECO:0000313" key="2">
    <source>
        <dbReference type="EMBL" id="PIK42501.1"/>
    </source>
</evidence>